<dbReference type="InParanoid" id="Q5B5Z0"/>
<name>Q5B5Z0_EMENI</name>
<dbReference type="Proteomes" id="UP000000560">
    <property type="component" value="Chromosome II"/>
</dbReference>
<dbReference type="OrthoDB" id="3039123at2759"/>
<accession>C8V5J9</accession>
<dbReference type="SUPFAM" id="SSF53474">
    <property type="entry name" value="alpha/beta-Hydrolases"/>
    <property type="match status" value="1"/>
</dbReference>
<dbReference type="VEuPathDB" id="FungiDB:AN4040"/>
<dbReference type="GO" id="GO:0052689">
    <property type="term" value="F:carboxylic ester hydrolase activity"/>
    <property type="evidence" value="ECO:0000318"/>
    <property type="project" value="GO_Central"/>
</dbReference>
<evidence type="ECO:0000313" key="10">
    <source>
        <dbReference type="Proteomes" id="UP000000560"/>
    </source>
</evidence>
<keyword evidence="6" id="KW-0106">Calcium</keyword>
<reference evidence="10" key="2">
    <citation type="journal article" date="2009" name="Fungal Genet. Biol.">
        <title>The 2008 update of the Aspergillus nidulans genome annotation: a community effort.</title>
        <authorList>
            <person name="Wortman J.R."/>
            <person name="Gilsenan J.M."/>
            <person name="Joardar V."/>
            <person name="Deegan J."/>
            <person name="Clutterbuck J."/>
            <person name="Andersen M.R."/>
            <person name="Archer D."/>
            <person name="Bencina M."/>
            <person name="Braus G."/>
            <person name="Coutinho P."/>
            <person name="von Dohren H."/>
            <person name="Doonan J."/>
            <person name="Driessen A.J."/>
            <person name="Durek P."/>
            <person name="Espeso E."/>
            <person name="Fekete E."/>
            <person name="Flipphi M."/>
            <person name="Estrada C.G."/>
            <person name="Geysens S."/>
            <person name="Goldman G."/>
            <person name="de Groot P.W."/>
            <person name="Hansen K."/>
            <person name="Harris S.D."/>
            <person name="Heinekamp T."/>
            <person name="Helmstaedt K."/>
            <person name="Henrissat B."/>
            <person name="Hofmann G."/>
            <person name="Homan T."/>
            <person name="Horio T."/>
            <person name="Horiuchi H."/>
            <person name="James S."/>
            <person name="Jones M."/>
            <person name="Karaffa L."/>
            <person name="Karanyi Z."/>
            <person name="Kato M."/>
            <person name="Keller N."/>
            <person name="Kelly D.E."/>
            <person name="Kiel J.A."/>
            <person name="Kim J.M."/>
            <person name="van der Klei I.J."/>
            <person name="Klis F.M."/>
            <person name="Kovalchuk A."/>
            <person name="Krasevec N."/>
            <person name="Kubicek C.P."/>
            <person name="Liu B."/>
            <person name="Maccabe A."/>
            <person name="Meyer V."/>
            <person name="Mirabito P."/>
            <person name="Miskei M."/>
            <person name="Mos M."/>
            <person name="Mullins J."/>
            <person name="Nelson D.R."/>
            <person name="Nielsen J."/>
            <person name="Oakley B.R."/>
            <person name="Osmani S.A."/>
            <person name="Pakula T."/>
            <person name="Paszewski A."/>
            <person name="Paulsen I."/>
            <person name="Pilsyk S."/>
            <person name="Pocsi I."/>
            <person name="Punt P.J."/>
            <person name="Ram A.F."/>
            <person name="Ren Q."/>
            <person name="Robellet X."/>
            <person name="Robson G."/>
            <person name="Seiboth B."/>
            <person name="van Solingen P."/>
            <person name="Specht T."/>
            <person name="Sun J."/>
            <person name="Taheri-Talesh N."/>
            <person name="Takeshita N."/>
            <person name="Ussery D."/>
            <person name="vanKuyk P.A."/>
            <person name="Visser H."/>
            <person name="van de Vondervoort P.J."/>
            <person name="de Vries R.P."/>
            <person name="Walton J."/>
            <person name="Xiang X."/>
            <person name="Xiong Y."/>
            <person name="Zeng A.P."/>
            <person name="Brandt B.W."/>
            <person name="Cornell M.J."/>
            <person name="van den Hondel C.A."/>
            <person name="Visser J."/>
            <person name="Oliver S.G."/>
            <person name="Turner G."/>
        </authorList>
    </citation>
    <scope>GENOME REANNOTATION</scope>
    <source>
        <strain evidence="10">FGSC A4 / ATCC 38163 / CBS 112.46 / NRRL 194 / M139</strain>
    </source>
</reference>
<dbReference type="EMBL" id="BN001302">
    <property type="protein sequence ID" value="CBF74829.1"/>
    <property type="molecule type" value="Genomic_DNA"/>
</dbReference>
<proteinExistence type="inferred from homology"/>
<dbReference type="EC" id="3.1.1.-" evidence="8"/>
<dbReference type="OMA" id="MITYHGM"/>
<evidence type="ECO:0000256" key="8">
    <source>
        <dbReference type="RuleBase" id="RU361238"/>
    </source>
</evidence>
<gene>
    <name evidence="9" type="ORF">ANIA_04040</name>
</gene>
<dbReference type="Pfam" id="PF07519">
    <property type="entry name" value="Tannase"/>
    <property type="match status" value="1"/>
</dbReference>
<evidence type="ECO:0000256" key="4">
    <source>
        <dbReference type="ARBA" id="ARBA00022729"/>
    </source>
</evidence>
<protein>
    <recommendedName>
        <fullName evidence="8">Carboxylic ester hydrolase</fullName>
        <ecNumber evidence="8">3.1.1.-</ecNumber>
    </recommendedName>
</protein>
<dbReference type="InterPro" id="IPR011118">
    <property type="entry name" value="Tannase/feruloyl_esterase"/>
</dbReference>
<comment type="similarity">
    <text evidence="1 8">Belongs to the tannase family.</text>
</comment>
<keyword evidence="3" id="KW-0479">Metal-binding</keyword>
<dbReference type="KEGG" id="ani:ANIA_04040"/>
<keyword evidence="5 8" id="KW-0378">Hydrolase</keyword>
<dbReference type="Gene3D" id="3.40.50.1820">
    <property type="entry name" value="alpha/beta hydrolase"/>
    <property type="match status" value="1"/>
</dbReference>
<dbReference type="InterPro" id="IPR029058">
    <property type="entry name" value="AB_hydrolase_fold"/>
</dbReference>
<dbReference type="ESTHER" id="emeni-q5b5z0">
    <property type="family name" value="Tannase"/>
</dbReference>
<sequence length="523" mass="57440">MDTFQLGCSGLSIPWPAIPGASVEFLTAHLVTGRSEYIPESVYVNHGPVNVTDVSYCVVSLAYTHTHRLEMVNTEVWLPTHDTWNGRIMGLGGGGYHCGLFSANKLAMLAAVGEGYAAVSTDCGRSMREGIDDWILERPGKVDLHRLEDFASVSLNDAAIAGKSIAEGFYGRKPSYSYFSGCSQGGRQGMMLAQRYPNAYDGIVASAPAINWAEILVSGFWTQFTMNQLDSYPRHCELNYLTSMAIQNCDALDGVRDEIVSFIDACDMDAFEMIGTDVPCGEGTVPLSVSAAIVVNAAWRGPFTTNGTNLWMGVDVVSNLTNDLSSQCSPNGMCTGLPVVYSSDWIRLAVEKNARFDLKTVTHDMYVQIFKDSVMEYKSIIGTDDPDLSEFNKRGGKLLSFHGLADPMIPSKGTRSYYETVAERDPEVRSYYRLFEAPGLGHCWSPAGLYPSTIFDDLVNWVEEGQVPRSLPASFTDARNVRYNRMICPYPERAIYDGTGDPTLRSSYSCSADGLAFHSNVRL</sequence>
<evidence type="ECO:0000256" key="2">
    <source>
        <dbReference type="ARBA" id="ARBA00022487"/>
    </source>
</evidence>
<keyword evidence="2" id="KW-0719">Serine esterase</keyword>
<reference evidence="10" key="1">
    <citation type="journal article" date="2005" name="Nature">
        <title>Sequencing of Aspergillus nidulans and comparative analysis with A. fumigatus and A. oryzae.</title>
        <authorList>
            <person name="Galagan J.E."/>
            <person name="Calvo S.E."/>
            <person name="Cuomo C."/>
            <person name="Ma L.J."/>
            <person name="Wortman J.R."/>
            <person name="Batzoglou S."/>
            <person name="Lee S.I."/>
            <person name="Basturkmen M."/>
            <person name="Spevak C.C."/>
            <person name="Clutterbuck J."/>
            <person name="Kapitonov V."/>
            <person name="Jurka J."/>
            <person name="Scazzocchio C."/>
            <person name="Farman M."/>
            <person name="Butler J."/>
            <person name="Purcell S."/>
            <person name="Harris S."/>
            <person name="Braus G.H."/>
            <person name="Draht O."/>
            <person name="Busch S."/>
            <person name="D'Enfert C."/>
            <person name="Bouchier C."/>
            <person name="Goldman G.H."/>
            <person name="Bell-Pedersen D."/>
            <person name="Griffiths-Jones S."/>
            <person name="Doonan J.H."/>
            <person name="Yu J."/>
            <person name="Vienken K."/>
            <person name="Pain A."/>
            <person name="Freitag M."/>
            <person name="Selker E.U."/>
            <person name="Archer D.B."/>
            <person name="Penalva M.A."/>
            <person name="Oakley B.R."/>
            <person name="Momany M."/>
            <person name="Tanaka T."/>
            <person name="Kumagai T."/>
            <person name="Asai K."/>
            <person name="Machida M."/>
            <person name="Nierman W.C."/>
            <person name="Denning D.W."/>
            <person name="Caddick M."/>
            <person name="Hynes M."/>
            <person name="Paoletti M."/>
            <person name="Fischer R."/>
            <person name="Miller B."/>
            <person name="Dyer P."/>
            <person name="Sachs M.S."/>
            <person name="Osmani S.A."/>
            <person name="Birren B.W."/>
        </authorList>
    </citation>
    <scope>NUCLEOTIDE SEQUENCE [LARGE SCALE GENOMIC DNA]</scope>
    <source>
        <strain evidence="10">FGSC A4 / ATCC 38163 / CBS 112.46 / NRRL 194 / M139</strain>
    </source>
</reference>
<dbReference type="GO" id="GO:0046872">
    <property type="term" value="F:metal ion binding"/>
    <property type="evidence" value="ECO:0007669"/>
    <property type="project" value="UniProtKB-KW"/>
</dbReference>
<accession>Q5B5Z0</accession>
<evidence type="ECO:0000256" key="7">
    <source>
        <dbReference type="ARBA" id="ARBA00023157"/>
    </source>
</evidence>
<evidence type="ECO:0000256" key="6">
    <source>
        <dbReference type="ARBA" id="ARBA00022837"/>
    </source>
</evidence>
<organism evidence="9 10">
    <name type="scientific">Emericella nidulans (strain FGSC A4 / ATCC 38163 / CBS 112.46 / NRRL 194 / M139)</name>
    <name type="common">Aspergillus nidulans</name>
    <dbReference type="NCBI Taxonomy" id="227321"/>
    <lineage>
        <taxon>Eukaryota</taxon>
        <taxon>Fungi</taxon>
        <taxon>Dikarya</taxon>
        <taxon>Ascomycota</taxon>
        <taxon>Pezizomycotina</taxon>
        <taxon>Eurotiomycetes</taxon>
        <taxon>Eurotiomycetidae</taxon>
        <taxon>Eurotiales</taxon>
        <taxon>Aspergillaceae</taxon>
        <taxon>Aspergillus</taxon>
        <taxon>Aspergillus subgen. Nidulantes</taxon>
    </lineage>
</organism>
<evidence type="ECO:0000313" key="9">
    <source>
        <dbReference type="EMBL" id="CBF74829.1"/>
    </source>
</evidence>
<evidence type="ECO:0000256" key="1">
    <source>
        <dbReference type="ARBA" id="ARBA00006249"/>
    </source>
</evidence>
<dbReference type="HOGENOM" id="CLU_014819_3_2_1"/>
<dbReference type="PANTHER" id="PTHR33938:SF8">
    <property type="entry name" value="CARBOXYLIC ESTER HYDROLASE"/>
    <property type="match status" value="1"/>
</dbReference>
<evidence type="ECO:0000256" key="3">
    <source>
        <dbReference type="ARBA" id="ARBA00022723"/>
    </source>
</evidence>
<keyword evidence="7" id="KW-1015">Disulfide bond</keyword>
<dbReference type="GeneID" id="2873458"/>
<evidence type="ECO:0000256" key="5">
    <source>
        <dbReference type="ARBA" id="ARBA00022801"/>
    </source>
</evidence>
<keyword evidence="10" id="KW-1185">Reference proteome</keyword>
<dbReference type="GO" id="GO:0030600">
    <property type="term" value="F:feruloyl esterase activity"/>
    <property type="evidence" value="ECO:0007669"/>
    <property type="project" value="UniProtKB-ARBA"/>
</dbReference>
<dbReference type="eggNOG" id="ENOG502SH94">
    <property type="taxonomic scope" value="Eukaryota"/>
</dbReference>
<keyword evidence="4" id="KW-0732">Signal</keyword>
<dbReference type="PANTHER" id="PTHR33938">
    <property type="entry name" value="FERULOYL ESTERASE B-RELATED"/>
    <property type="match status" value="1"/>
</dbReference>
<dbReference type="RefSeq" id="XP_661644.1">
    <property type="nucleotide sequence ID" value="XM_656552.1"/>
</dbReference>
<dbReference type="AlphaFoldDB" id="Q5B5Z0"/>